<dbReference type="EMBL" id="SGPK01000104">
    <property type="protein sequence ID" value="THH08326.1"/>
    <property type="molecule type" value="Genomic_DNA"/>
</dbReference>
<accession>A0A4S4L9I0</accession>
<dbReference type="PANTHER" id="PTHR15549:SF26">
    <property type="entry name" value="AXIAL BUDDING PATTERN PROTEIN 2-RELATED"/>
    <property type="match status" value="1"/>
</dbReference>
<protein>
    <submittedName>
        <fullName evidence="7">Uncharacterized protein</fullName>
    </submittedName>
</protein>
<gene>
    <name evidence="7" type="ORF">EW145_g2781</name>
</gene>
<evidence type="ECO:0000256" key="1">
    <source>
        <dbReference type="ARBA" id="ARBA00004167"/>
    </source>
</evidence>
<proteinExistence type="predicted"/>
<keyword evidence="2 6" id="KW-0812">Transmembrane</keyword>
<feature type="region of interest" description="Disordered" evidence="5">
    <location>
        <begin position="120"/>
        <end position="165"/>
    </location>
</feature>
<reference evidence="7 8" key="1">
    <citation type="submission" date="2019-02" db="EMBL/GenBank/DDBJ databases">
        <title>Genome sequencing of the rare red list fungi Phellinidium pouzarii.</title>
        <authorList>
            <person name="Buettner E."/>
            <person name="Kellner H."/>
        </authorList>
    </citation>
    <scope>NUCLEOTIDE SEQUENCE [LARGE SCALE GENOMIC DNA]</scope>
    <source>
        <strain evidence="7 8">DSM 108285</strain>
    </source>
</reference>
<comment type="subcellular location">
    <subcellularLocation>
        <location evidence="1">Membrane</location>
        <topology evidence="1">Single-pass membrane protein</topology>
    </subcellularLocation>
</comment>
<evidence type="ECO:0000256" key="2">
    <source>
        <dbReference type="ARBA" id="ARBA00022692"/>
    </source>
</evidence>
<dbReference type="GO" id="GO:0071944">
    <property type="term" value="C:cell periphery"/>
    <property type="evidence" value="ECO:0007669"/>
    <property type="project" value="UniProtKB-ARBA"/>
</dbReference>
<keyword evidence="8" id="KW-1185">Reference proteome</keyword>
<dbReference type="GO" id="GO:0016020">
    <property type="term" value="C:membrane"/>
    <property type="evidence" value="ECO:0007669"/>
    <property type="project" value="UniProtKB-SubCell"/>
</dbReference>
<sequence length="549" mass="55781">MSCTPTPTSTQFTTVVSSLVSTSFSSLVTTLPDTTSTNVVTSCLESSAASSGASDGGGCLSSTLITSTSVITGKQSSVVLRAEFLNVFFHTGGVSTAQVPFEVSVLVTSTEATNTLFASCTDTSTTPTTTTTTTSSTSTSTSDTSTSTTSTTSQQNTSSTTMSSSSTEFTQSLTTALTTPTTTFTTSVNATLADGSVTLSLLTVTSTLPASSAVLTTSVPLASTQPNSHSGNSSSSNIGAIAGGAVGGFVGLIAIVAALWFYCRRRTNWDDLFEKDYDEYAGRVRQSRSNLLDAEDELVQRSPALTNTEPKPYVYGLVGSALAPPSLNAGVPVVNSSLSSEHGRRPSQGSLMLGNTAPSAASSRPNSFNAVPTSIEHSVGPVSTAGRRAASPGPLGVSINTGPSLSMSYPVEPPSPASIAAPVGTLFIANQDPLSRPGSPNSPVSAGSPGSKRDTGNNASGTSFAGAMAGASNNAPMTYQHLLSGTQGLQHNDSISSRSVYSQASIPLRTQSPPMPKAPSVQRRTSGIIVHTDGGRVPSEQGAPPSYSG</sequence>
<comment type="caution">
    <text evidence="7">The sequence shown here is derived from an EMBL/GenBank/DDBJ whole genome shotgun (WGS) entry which is preliminary data.</text>
</comment>
<dbReference type="OrthoDB" id="3263215at2759"/>
<feature type="transmembrane region" description="Helical" evidence="6">
    <location>
        <begin position="238"/>
        <end position="262"/>
    </location>
</feature>
<feature type="region of interest" description="Disordered" evidence="5">
    <location>
        <begin position="489"/>
        <end position="549"/>
    </location>
</feature>
<feature type="compositionally biased region" description="Polar residues" evidence="5">
    <location>
        <begin position="489"/>
        <end position="512"/>
    </location>
</feature>
<organism evidence="7 8">
    <name type="scientific">Phellinidium pouzarii</name>
    <dbReference type="NCBI Taxonomy" id="167371"/>
    <lineage>
        <taxon>Eukaryota</taxon>
        <taxon>Fungi</taxon>
        <taxon>Dikarya</taxon>
        <taxon>Basidiomycota</taxon>
        <taxon>Agaricomycotina</taxon>
        <taxon>Agaricomycetes</taxon>
        <taxon>Hymenochaetales</taxon>
        <taxon>Hymenochaetaceae</taxon>
        <taxon>Phellinidium</taxon>
    </lineage>
</organism>
<feature type="compositionally biased region" description="Polar residues" evidence="5">
    <location>
        <begin position="356"/>
        <end position="374"/>
    </location>
</feature>
<dbReference type="AlphaFoldDB" id="A0A4S4L9I0"/>
<evidence type="ECO:0000256" key="4">
    <source>
        <dbReference type="ARBA" id="ARBA00023136"/>
    </source>
</evidence>
<dbReference type="Proteomes" id="UP000308199">
    <property type="component" value="Unassembled WGS sequence"/>
</dbReference>
<evidence type="ECO:0000313" key="7">
    <source>
        <dbReference type="EMBL" id="THH08326.1"/>
    </source>
</evidence>
<feature type="region of interest" description="Disordered" evidence="5">
    <location>
        <begin position="430"/>
        <end position="467"/>
    </location>
</feature>
<feature type="region of interest" description="Disordered" evidence="5">
    <location>
        <begin position="335"/>
        <end position="374"/>
    </location>
</feature>
<keyword evidence="3 6" id="KW-1133">Transmembrane helix</keyword>
<dbReference type="PANTHER" id="PTHR15549">
    <property type="entry name" value="PAIRED IMMUNOGLOBULIN-LIKE TYPE 2 RECEPTOR"/>
    <property type="match status" value="1"/>
</dbReference>
<keyword evidence="4 6" id="KW-0472">Membrane</keyword>
<dbReference type="InterPro" id="IPR051694">
    <property type="entry name" value="Immunoregulatory_rcpt-like"/>
</dbReference>
<evidence type="ECO:0000256" key="3">
    <source>
        <dbReference type="ARBA" id="ARBA00022989"/>
    </source>
</evidence>
<name>A0A4S4L9I0_9AGAM</name>
<evidence type="ECO:0000256" key="5">
    <source>
        <dbReference type="SAM" id="MobiDB-lite"/>
    </source>
</evidence>
<evidence type="ECO:0000313" key="8">
    <source>
        <dbReference type="Proteomes" id="UP000308199"/>
    </source>
</evidence>
<evidence type="ECO:0000256" key="6">
    <source>
        <dbReference type="SAM" id="Phobius"/>
    </source>
</evidence>